<organism evidence="1 2">
    <name type="scientific">Reticulibacter mediterranei</name>
    <dbReference type="NCBI Taxonomy" id="2778369"/>
    <lineage>
        <taxon>Bacteria</taxon>
        <taxon>Bacillati</taxon>
        <taxon>Chloroflexota</taxon>
        <taxon>Ktedonobacteria</taxon>
        <taxon>Ktedonobacterales</taxon>
        <taxon>Reticulibacteraceae</taxon>
        <taxon>Reticulibacter</taxon>
    </lineage>
</organism>
<proteinExistence type="predicted"/>
<dbReference type="Proteomes" id="UP000597444">
    <property type="component" value="Unassembled WGS sequence"/>
</dbReference>
<dbReference type="AlphaFoldDB" id="A0A8J3IRF5"/>
<protein>
    <submittedName>
        <fullName evidence="1">Uncharacterized protein</fullName>
    </submittedName>
</protein>
<reference evidence="1" key="1">
    <citation type="submission" date="2020-10" db="EMBL/GenBank/DDBJ databases">
        <title>Taxonomic study of unclassified bacteria belonging to the class Ktedonobacteria.</title>
        <authorList>
            <person name="Yabe S."/>
            <person name="Wang C.M."/>
            <person name="Zheng Y."/>
            <person name="Sakai Y."/>
            <person name="Cavaletti L."/>
            <person name="Monciardini P."/>
            <person name="Donadio S."/>
        </authorList>
    </citation>
    <scope>NUCLEOTIDE SEQUENCE</scope>
    <source>
        <strain evidence="1">ID150040</strain>
    </source>
</reference>
<keyword evidence="2" id="KW-1185">Reference proteome</keyword>
<gene>
    <name evidence="1" type="ORF">KSF_106970</name>
</gene>
<dbReference type="EMBL" id="BNJK01000003">
    <property type="protein sequence ID" value="GHP00650.1"/>
    <property type="molecule type" value="Genomic_DNA"/>
</dbReference>
<comment type="caution">
    <text evidence="1">The sequence shown here is derived from an EMBL/GenBank/DDBJ whole genome shotgun (WGS) entry which is preliminary data.</text>
</comment>
<evidence type="ECO:0000313" key="1">
    <source>
        <dbReference type="EMBL" id="GHP00650.1"/>
    </source>
</evidence>
<sequence length="192" mass="21198">MILIPPQTEAIRLYCGSAEDDWNSLPVEVGPFACVSPVYGKTLATKSTNYVRLSQRTNAIIQDSGAFCDGPGQRLPFAAALRRQIEHAVRFGYADRVTHRASYDLLIDEKWDGLGRRHKSRWSEADAWEACITTIQAAKYLSAHRENLHCIFSAQGVSASQYLACVQGVLPYLQDGDMLGLGGFCSALYHAL</sequence>
<evidence type="ECO:0000313" key="2">
    <source>
        <dbReference type="Proteomes" id="UP000597444"/>
    </source>
</evidence>
<name>A0A8J3IRF5_9CHLR</name>
<dbReference type="RefSeq" id="WP_220211242.1">
    <property type="nucleotide sequence ID" value="NZ_BNJK01000003.1"/>
</dbReference>
<accession>A0A8J3IRF5</accession>